<keyword evidence="2" id="KW-0479">Metal-binding</keyword>
<dbReference type="InterPro" id="IPR050717">
    <property type="entry name" value="C2H2-ZF_Transcription_Reg"/>
</dbReference>
<feature type="compositionally biased region" description="Basic and acidic residues" evidence="11">
    <location>
        <begin position="144"/>
        <end position="169"/>
    </location>
</feature>
<evidence type="ECO:0000313" key="13">
    <source>
        <dbReference type="EMBL" id="OQV25194.1"/>
    </source>
</evidence>
<evidence type="ECO:0000256" key="9">
    <source>
        <dbReference type="ARBA" id="ARBA00038339"/>
    </source>
</evidence>
<organism evidence="13 14">
    <name type="scientific">Hypsibius exemplaris</name>
    <name type="common">Freshwater tardigrade</name>
    <dbReference type="NCBI Taxonomy" id="2072580"/>
    <lineage>
        <taxon>Eukaryota</taxon>
        <taxon>Metazoa</taxon>
        <taxon>Ecdysozoa</taxon>
        <taxon>Tardigrada</taxon>
        <taxon>Eutardigrada</taxon>
        <taxon>Parachela</taxon>
        <taxon>Hypsibioidea</taxon>
        <taxon>Hypsibiidae</taxon>
        <taxon>Hypsibius</taxon>
    </lineage>
</organism>
<feature type="compositionally biased region" description="Polar residues" evidence="11">
    <location>
        <begin position="299"/>
        <end position="323"/>
    </location>
</feature>
<feature type="domain" description="C2H2-type" evidence="12">
    <location>
        <begin position="228"/>
        <end position="255"/>
    </location>
</feature>
<dbReference type="GO" id="GO:0000977">
    <property type="term" value="F:RNA polymerase II transcription regulatory region sequence-specific DNA binding"/>
    <property type="evidence" value="ECO:0007669"/>
    <property type="project" value="TreeGrafter"/>
</dbReference>
<dbReference type="Pfam" id="PF13912">
    <property type="entry name" value="zf-C2H2_6"/>
    <property type="match status" value="1"/>
</dbReference>
<evidence type="ECO:0000256" key="8">
    <source>
        <dbReference type="ARBA" id="ARBA00023242"/>
    </source>
</evidence>
<evidence type="ECO:0000313" key="14">
    <source>
        <dbReference type="Proteomes" id="UP000192578"/>
    </source>
</evidence>
<dbReference type="AlphaFoldDB" id="A0A1W0XCJ7"/>
<comment type="caution">
    <text evidence="13">The sequence shown here is derived from an EMBL/GenBank/DDBJ whole genome shotgun (WGS) entry which is preliminary data.</text>
</comment>
<evidence type="ECO:0000256" key="6">
    <source>
        <dbReference type="ARBA" id="ARBA00023015"/>
    </source>
</evidence>
<comment type="similarity">
    <text evidence="9">Belongs to the Odd C2H2-type zinc-finger protein family.</text>
</comment>
<dbReference type="PROSITE" id="PS00028">
    <property type="entry name" value="ZINC_FINGER_C2H2_1"/>
    <property type="match status" value="3"/>
</dbReference>
<dbReference type="PANTHER" id="PTHR14196">
    <property type="entry name" value="ODD-SKIPPED - RELATED"/>
    <property type="match status" value="1"/>
</dbReference>
<evidence type="ECO:0000256" key="10">
    <source>
        <dbReference type="PROSITE-ProRule" id="PRU00042"/>
    </source>
</evidence>
<evidence type="ECO:0000256" key="4">
    <source>
        <dbReference type="ARBA" id="ARBA00022771"/>
    </source>
</evidence>
<keyword evidence="14" id="KW-1185">Reference proteome</keyword>
<dbReference type="Gene3D" id="3.30.160.60">
    <property type="entry name" value="Classic Zinc Finger"/>
    <property type="match status" value="3"/>
</dbReference>
<dbReference type="OrthoDB" id="6512111at2759"/>
<dbReference type="PANTHER" id="PTHR14196:SF0">
    <property type="entry name" value="PROTEIN BOWEL"/>
    <property type="match status" value="1"/>
</dbReference>
<dbReference type="SMART" id="SM00355">
    <property type="entry name" value="ZnF_C2H2"/>
    <property type="match status" value="3"/>
</dbReference>
<keyword evidence="5" id="KW-0862">Zinc</keyword>
<evidence type="ECO:0000256" key="11">
    <source>
        <dbReference type="SAM" id="MobiDB-lite"/>
    </source>
</evidence>
<dbReference type="Pfam" id="PF00096">
    <property type="entry name" value="zf-C2H2"/>
    <property type="match status" value="2"/>
</dbReference>
<evidence type="ECO:0000256" key="3">
    <source>
        <dbReference type="ARBA" id="ARBA00022737"/>
    </source>
</evidence>
<evidence type="ECO:0000259" key="12">
    <source>
        <dbReference type="PROSITE" id="PS50157"/>
    </source>
</evidence>
<reference evidence="14" key="1">
    <citation type="submission" date="2017-01" db="EMBL/GenBank/DDBJ databases">
        <title>Comparative genomics of anhydrobiosis in the tardigrade Hypsibius dujardini.</title>
        <authorList>
            <person name="Yoshida Y."/>
            <person name="Koutsovoulos G."/>
            <person name="Laetsch D."/>
            <person name="Stevens L."/>
            <person name="Kumar S."/>
            <person name="Horikawa D."/>
            <person name="Ishino K."/>
            <person name="Komine S."/>
            <person name="Tomita M."/>
            <person name="Blaxter M."/>
            <person name="Arakawa K."/>
        </authorList>
    </citation>
    <scope>NUCLEOTIDE SEQUENCE [LARGE SCALE GENOMIC DNA]</scope>
    <source>
        <strain evidence="14">Z151</strain>
    </source>
</reference>
<protein>
    <recommendedName>
        <fullName evidence="12">C2H2-type domain-containing protein</fullName>
    </recommendedName>
</protein>
<keyword evidence="3" id="KW-0677">Repeat</keyword>
<sequence length="323" mass="36915">MFPFLGGFNDSAARAQMAAAESHDSNRLGHRTFTHPFAKMGIEYPPRDIDPKPQFRGDPRLLFPNQAAFSLALQQQIYSQQFLSMAFLRPPFGYFPTHPAAMQERVYPKQPCSPPEAMSPAAAACVTDDPKRKLDYSRLAEEILKEQEDGSKTEKDKMSGRSSFRDGKLHGPSPSACFMHLPPKQFRNRTTRTSRPKKQYICRFCGRQFTKSYNLMIHERTHTDERPFECDICKKRFRRQDHLRDHKYIHAKDKPFKCEDCGKGFCQSRTLAVHKNQHSDPSSVPSPVPLEPSPKGRTLPSQQQSTNPFHLASHLSSSKARHV</sequence>
<accession>A0A1W0XCJ7</accession>
<dbReference type="SUPFAM" id="SSF57667">
    <property type="entry name" value="beta-beta-alpha zinc fingers"/>
    <property type="match status" value="2"/>
</dbReference>
<feature type="domain" description="C2H2-type" evidence="12">
    <location>
        <begin position="256"/>
        <end position="283"/>
    </location>
</feature>
<dbReference type="GO" id="GO:0005634">
    <property type="term" value="C:nucleus"/>
    <property type="evidence" value="ECO:0007669"/>
    <property type="project" value="UniProtKB-SubCell"/>
</dbReference>
<dbReference type="InterPro" id="IPR036236">
    <property type="entry name" value="Znf_C2H2_sf"/>
</dbReference>
<evidence type="ECO:0000256" key="2">
    <source>
        <dbReference type="ARBA" id="ARBA00022723"/>
    </source>
</evidence>
<feature type="region of interest" description="Disordered" evidence="11">
    <location>
        <begin position="144"/>
        <end position="172"/>
    </location>
</feature>
<keyword evidence="7" id="KW-0804">Transcription</keyword>
<gene>
    <name evidence="13" type="ORF">BV898_00883</name>
</gene>
<dbReference type="GO" id="GO:0008270">
    <property type="term" value="F:zinc ion binding"/>
    <property type="evidence" value="ECO:0007669"/>
    <property type="project" value="UniProtKB-KW"/>
</dbReference>
<evidence type="ECO:0000256" key="5">
    <source>
        <dbReference type="ARBA" id="ARBA00022833"/>
    </source>
</evidence>
<keyword evidence="8" id="KW-0539">Nucleus</keyword>
<feature type="domain" description="C2H2-type" evidence="12">
    <location>
        <begin position="200"/>
        <end position="227"/>
    </location>
</feature>
<evidence type="ECO:0000256" key="7">
    <source>
        <dbReference type="ARBA" id="ARBA00023163"/>
    </source>
</evidence>
<keyword evidence="6" id="KW-0805">Transcription regulation</keyword>
<keyword evidence="4 10" id="KW-0863">Zinc-finger</keyword>
<evidence type="ECO:0000256" key="1">
    <source>
        <dbReference type="ARBA" id="ARBA00004123"/>
    </source>
</evidence>
<dbReference type="InterPro" id="IPR013087">
    <property type="entry name" value="Znf_C2H2_type"/>
</dbReference>
<dbReference type="GO" id="GO:0000981">
    <property type="term" value="F:DNA-binding transcription factor activity, RNA polymerase II-specific"/>
    <property type="evidence" value="ECO:0007669"/>
    <property type="project" value="TreeGrafter"/>
</dbReference>
<proteinExistence type="inferred from homology"/>
<dbReference type="Proteomes" id="UP000192578">
    <property type="component" value="Unassembled WGS sequence"/>
</dbReference>
<comment type="subcellular location">
    <subcellularLocation>
        <location evidence="1">Nucleus</location>
    </subcellularLocation>
</comment>
<name>A0A1W0XCJ7_HYPEX</name>
<dbReference type="FunFam" id="3.30.160.60:FF:000090">
    <property type="entry name" value="Odd-skipped-related transciption factor 2"/>
    <property type="match status" value="1"/>
</dbReference>
<dbReference type="FunFam" id="3.30.160.60:FF:000254">
    <property type="entry name" value="Odd-skipped related transciption factor 1"/>
    <property type="match status" value="1"/>
</dbReference>
<feature type="region of interest" description="Disordered" evidence="11">
    <location>
        <begin position="273"/>
        <end position="323"/>
    </location>
</feature>
<dbReference type="FunFam" id="3.30.160.60:FF:000311">
    <property type="entry name" value="protein odd-skipped-related 2 isoform X1"/>
    <property type="match status" value="1"/>
</dbReference>
<dbReference type="PROSITE" id="PS50157">
    <property type="entry name" value="ZINC_FINGER_C2H2_2"/>
    <property type="match status" value="3"/>
</dbReference>
<dbReference type="EMBL" id="MTYJ01000003">
    <property type="protein sequence ID" value="OQV25194.1"/>
    <property type="molecule type" value="Genomic_DNA"/>
</dbReference>